<gene>
    <name evidence="3" type="ORF">BN201_0174</name>
</gene>
<name>A0A0B7MSX8_9CAUD</name>
<keyword evidence="3" id="KW-0645">Protease</keyword>
<proteinExistence type="predicted"/>
<dbReference type="OrthoDB" id="8009at10239"/>
<feature type="domain" description="Inh N-terminal" evidence="1">
    <location>
        <begin position="1"/>
        <end position="56"/>
    </location>
</feature>
<evidence type="ECO:0000259" key="2">
    <source>
        <dbReference type="Pfam" id="PF26098"/>
    </source>
</evidence>
<dbReference type="KEGG" id="vg:23301211"/>
<feature type="domain" description="Inh C-terminal" evidence="2">
    <location>
        <begin position="180"/>
        <end position="241"/>
    </location>
</feature>
<dbReference type="EMBL" id="HE978309">
    <property type="protein sequence ID" value="CEO90777.1"/>
    <property type="molecule type" value="Genomic_DNA"/>
</dbReference>
<evidence type="ECO:0000259" key="1">
    <source>
        <dbReference type="Pfam" id="PF26097"/>
    </source>
</evidence>
<dbReference type="RefSeq" id="YP_009118857.1">
    <property type="nucleotide sequence ID" value="NC_025425.1"/>
</dbReference>
<protein>
    <submittedName>
        <fullName evidence="3">Putative inhibitor of prohead protease</fullName>
    </submittedName>
</protein>
<dbReference type="InterPro" id="IPR016594">
    <property type="entry name" value="Inh_T4"/>
</dbReference>
<sequence>MFDKEYFEELRAIAASDDKEAQKTAKTELADYAKQFDIKVKKTLSLENMIEFVETELTKLASEMEEETPAEGTSINDLILAADTADDKVVFDEVDPSLVEAMKEPEIVIEETKEESPAVEPVVEEVKSDVEEAPEVKVKSPVANIFSDEAEHRSPAHDTDSFCDLTGFRPTICLIGGGRGYYSCPWWIFDWIVNTPDWKKYPERFPHAYVHDTLKSLIYYIKRDGSVKVRETKHSQFHTLK</sequence>
<reference evidence="3 4" key="1">
    <citation type="submission" date="2012-08" db="EMBL/GenBank/DDBJ databases">
        <title>Selection and characterization of a candidate therapeutic bacteriophage that lyses the German Escherichia coli O104:H4 outbreak strain.</title>
        <authorList>
            <person name="Merabishvilli M."/>
            <person name="De Vos D."/>
            <person name="Verbeken G."/>
            <person name="Kropinski A."/>
            <person name="Vandenheuvel D."/>
            <person name="Lavigne R."/>
            <person name="Wattiau P."/>
            <person name="Mast J."/>
            <person name="Ragimbeau C."/>
            <person name="Mossong J."/>
            <person name="Scheres J."/>
            <person name="Chanishvili N."/>
            <person name="Vaneechoutte M."/>
            <person name="Pirnay J.P."/>
        </authorList>
    </citation>
    <scope>NUCLEOTIDE SEQUENCE [LARGE SCALE GENOMIC DNA]</scope>
</reference>
<accession>A0A0B7MSX8</accession>
<dbReference type="PIRSF" id="PIRSF012159">
    <property type="entry name" value="Inh_gp21_prd"/>
    <property type="match status" value="1"/>
</dbReference>
<dbReference type="GO" id="GO:0006508">
    <property type="term" value="P:proteolysis"/>
    <property type="evidence" value="ECO:0007669"/>
    <property type="project" value="UniProtKB-KW"/>
</dbReference>
<dbReference type="Pfam" id="PF26097">
    <property type="entry name" value="Phage_Inh_N"/>
    <property type="match status" value="1"/>
</dbReference>
<evidence type="ECO:0000313" key="3">
    <source>
        <dbReference type="EMBL" id="CEO90777.1"/>
    </source>
</evidence>
<keyword evidence="4" id="KW-1185">Reference proteome</keyword>
<dbReference type="Proteomes" id="UP000203896">
    <property type="component" value="Segment"/>
</dbReference>
<dbReference type="GO" id="GO:0008233">
    <property type="term" value="F:peptidase activity"/>
    <property type="evidence" value="ECO:0007669"/>
    <property type="project" value="UniProtKB-KW"/>
</dbReference>
<organism evidence="3 4">
    <name type="scientific">Enterobacteria phage GEC-3S</name>
    <dbReference type="NCBI Taxonomy" id="1222338"/>
    <lineage>
        <taxon>Viruses</taxon>
        <taxon>Duplodnaviria</taxon>
        <taxon>Heunggongvirae</taxon>
        <taxon>Uroviricota</taxon>
        <taxon>Caudoviricetes</taxon>
        <taxon>Pantevenvirales</taxon>
        <taxon>Straboviridae</taxon>
        <taxon>Krischvirus</taxon>
        <taxon>Krischvirus gec3s</taxon>
    </lineage>
</organism>
<keyword evidence="3" id="KW-0378">Hydrolase</keyword>
<dbReference type="InterPro" id="IPR059054">
    <property type="entry name" value="Inh_N"/>
</dbReference>
<dbReference type="GeneID" id="23301211"/>
<dbReference type="Pfam" id="PF26098">
    <property type="entry name" value="Phage_Inh_C"/>
    <property type="match status" value="1"/>
</dbReference>
<evidence type="ECO:0000313" key="4">
    <source>
        <dbReference type="Proteomes" id="UP000203896"/>
    </source>
</evidence>
<dbReference type="InterPro" id="IPR059055">
    <property type="entry name" value="Inh_C"/>
</dbReference>